<dbReference type="InterPro" id="IPR046848">
    <property type="entry name" value="E_motif"/>
</dbReference>
<dbReference type="Pfam" id="PF20431">
    <property type="entry name" value="E_motif"/>
    <property type="match status" value="1"/>
</dbReference>
<comment type="caution">
    <text evidence="3">The sequence shown here is derived from an EMBL/GenBank/DDBJ whole genome shotgun (WGS) entry which is preliminary data.</text>
</comment>
<feature type="repeat" description="PPR" evidence="2">
    <location>
        <begin position="381"/>
        <end position="411"/>
    </location>
</feature>
<evidence type="ECO:0000256" key="1">
    <source>
        <dbReference type="ARBA" id="ARBA00022737"/>
    </source>
</evidence>
<feature type="repeat" description="PPR" evidence="2">
    <location>
        <begin position="279"/>
        <end position="313"/>
    </location>
</feature>
<dbReference type="PROSITE" id="PS51375">
    <property type="entry name" value="PPR"/>
    <property type="match status" value="5"/>
</dbReference>
<feature type="repeat" description="PPR" evidence="2">
    <location>
        <begin position="116"/>
        <end position="150"/>
    </location>
</feature>
<proteinExistence type="predicted"/>
<dbReference type="FunFam" id="1.25.40.10:FF:000184">
    <property type="entry name" value="Pentatricopeptide repeat-containing protein, chloroplastic"/>
    <property type="match status" value="1"/>
</dbReference>
<evidence type="ECO:0000313" key="3">
    <source>
        <dbReference type="EMBL" id="KAJ8440265.1"/>
    </source>
</evidence>
<feature type="repeat" description="PPR" evidence="2">
    <location>
        <begin position="248"/>
        <end position="278"/>
    </location>
</feature>
<evidence type="ECO:0000313" key="4">
    <source>
        <dbReference type="Proteomes" id="UP001153076"/>
    </source>
</evidence>
<dbReference type="EMBL" id="JAKOGI010000195">
    <property type="protein sequence ID" value="KAJ8440265.1"/>
    <property type="molecule type" value="Genomic_DNA"/>
</dbReference>
<dbReference type="PANTHER" id="PTHR47926:SF371">
    <property type="entry name" value="TETRATRICOPEPTIDE REPEAT-LIKE SUPERFAMILY PROTEIN"/>
    <property type="match status" value="1"/>
</dbReference>
<dbReference type="GO" id="GO:0009451">
    <property type="term" value="P:RNA modification"/>
    <property type="evidence" value="ECO:0007669"/>
    <property type="project" value="InterPro"/>
</dbReference>
<dbReference type="OrthoDB" id="185373at2759"/>
<organism evidence="3 4">
    <name type="scientific">Carnegiea gigantea</name>
    <dbReference type="NCBI Taxonomy" id="171969"/>
    <lineage>
        <taxon>Eukaryota</taxon>
        <taxon>Viridiplantae</taxon>
        <taxon>Streptophyta</taxon>
        <taxon>Embryophyta</taxon>
        <taxon>Tracheophyta</taxon>
        <taxon>Spermatophyta</taxon>
        <taxon>Magnoliopsida</taxon>
        <taxon>eudicotyledons</taxon>
        <taxon>Gunneridae</taxon>
        <taxon>Pentapetalae</taxon>
        <taxon>Caryophyllales</taxon>
        <taxon>Cactineae</taxon>
        <taxon>Cactaceae</taxon>
        <taxon>Cactoideae</taxon>
        <taxon>Echinocereeae</taxon>
        <taxon>Carnegiea</taxon>
    </lineage>
</organism>
<dbReference type="InterPro" id="IPR002885">
    <property type="entry name" value="PPR_rpt"/>
</dbReference>
<gene>
    <name evidence="3" type="ORF">Cgig2_001600</name>
</gene>
<dbReference type="Pfam" id="PF01535">
    <property type="entry name" value="PPR"/>
    <property type="match status" value="6"/>
</dbReference>
<dbReference type="InterPro" id="IPR046960">
    <property type="entry name" value="PPR_At4g14850-like_plant"/>
</dbReference>
<dbReference type="InterPro" id="IPR011990">
    <property type="entry name" value="TPR-like_helical_dom_sf"/>
</dbReference>
<dbReference type="FunFam" id="1.25.40.10:FF:001095">
    <property type="entry name" value="Pentatricopeptide repeat-containing protein At2g34400"/>
    <property type="match status" value="1"/>
</dbReference>
<evidence type="ECO:0000256" key="2">
    <source>
        <dbReference type="PROSITE-ProRule" id="PRU00708"/>
    </source>
</evidence>
<accession>A0A9Q1QH62</accession>
<name>A0A9Q1QH62_9CARY</name>
<dbReference type="GO" id="GO:0003723">
    <property type="term" value="F:RNA binding"/>
    <property type="evidence" value="ECO:0007669"/>
    <property type="project" value="InterPro"/>
</dbReference>
<dbReference type="Proteomes" id="UP001153076">
    <property type="component" value="Unassembled WGS sequence"/>
</dbReference>
<keyword evidence="1" id="KW-0677">Repeat</keyword>
<dbReference type="PANTHER" id="PTHR47926">
    <property type="entry name" value="PENTATRICOPEPTIDE REPEAT-CONTAINING PROTEIN"/>
    <property type="match status" value="1"/>
</dbReference>
<dbReference type="Gene3D" id="1.25.40.10">
    <property type="entry name" value="Tetratricopeptide repeat domain"/>
    <property type="match status" value="4"/>
</dbReference>
<reference evidence="3" key="1">
    <citation type="submission" date="2022-04" db="EMBL/GenBank/DDBJ databases">
        <title>Carnegiea gigantea Genome sequencing and assembly v2.</title>
        <authorList>
            <person name="Copetti D."/>
            <person name="Sanderson M.J."/>
            <person name="Burquez A."/>
            <person name="Wojciechowski M.F."/>
        </authorList>
    </citation>
    <scope>NUCLEOTIDE SEQUENCE</scope>
    <source>
        <strain evidence="3">SGP5-SGP5p</strain>
        <tissue evidence="3">Aerial part</tissue>
    </source>
</reference>
<dbReference type="NCBIfam" id="TIGR00756">
    <property type="entry name" value="PPR"/>
    <property type="match status" value="5"/>
</dbReference>
<dbReference type="Pfam" id="PF13041">
    <property type="entry name" value="PPR_2"/>
    <property type="match status" value="2"/>
</dbReference>
<feature type="repeat" description="PPR" evidence="2">
    <location>
        <begin position="412"/>
        <end position="446"/>
    </location>
</feature>
<keyword evidence="4" id="KW-1185">Reference proteome</keyword>
<dbReference type="SUPFAM" id="SSF48452">
    <property type="entry name" value="TPR-like"/>
    <property type="match status" value="1"/>
</dbReference>
<evidence type="ECO:0008006" key="5">
    <source>
        <dbReference type="Google" id="ProtNLM"/>
    </source>
</evidence>
<dbReference type="AlphaFoldDB" id="A0A9Q1QH62"/>
<protein>
    <recommendedName>
        <fullName evidence="5">Chlororespiratory reduction 4</fullName>
    </recommendedName>
</protein>
<sequence>MIDALEPSAYNLAFKSLDKKACPLRHFQPGCIKVQFSTIALATIAHKPSHILLEEKFISLLQSCKNTNHLRQIQAQVITHGLQHSHYVVPKFIAQFAEWKNMKYARQVFDQMLDPNDVTYNVMFKGYLQNGQHKEVVSLFRKMMEFDVMPSCYTFPMVLKSCGKLSALCEGAQVHSFVFKNGFKANKFVGNTLIEMYSGAGESRLAYKVFGEMPLRNIVAWTSMINGFISCGYMEAARNLFDLAPERDVVLWNTVVSGYIEIGDMETARKLFDEMPLKDVMSWNTMLSGYASNGDLEACEKLFKEMPRRNVFSWNGLIGAYAGHALFFEVLTTFKQMLSDFEVLPNDATLVTVLSACARLGALDLGKWLHVYAQSIGYKGNIFVENALVDMYAKCGEIENAVNVFRSMVKNDLVSWNTIIGGLAVHGHASDALDFFDEMIKAGVKPDAVTFIGVLCACTHMGLVDRGLAYFHSMADYSISPQIEHYGCVVDLYARAGCLDEALNFVKTMPMKADAVVWACLLGACRIYKNVEIAELALEKLIELEPGNPANYLMLSNIYGDAGRWEIVSKLKVAMRDTRFRKTPGCSLIEVHDKIVEFYSLDERHPEAEEVYACLRSLTKLIRATSFSPEAMNPEQEVAINSSALFFAKHCIAR</sequence>